<organism evidence="1 2">
    <name type="scientific">Aquibacillus halophilus</name>
    <dbReference type="NCBI Taxonomy" id="930132"/>
    <lineage>
        <taxon>Bacteria</taxon>
        <taxon>Bacillati</taxon>
        <taxon>Bacillota</taxon>
        <taxon>Bacilli</taxon>
        <taxon>Bacillales</taxon>
        <taxon>Bacillaceae</taxon>
        <taxon>Aquibacillus</taxon>
    </lineage>
</organism>
<accession>A0A6A8DCX3</accession>
<reference evidence="1" key="1">
    <citation type="submission" date="2019-11" db="EMBL/GenBank/DDBJ databases">
        <authorList>
            <person name="Li J."/>
        </authorList>
    </citation>
    <scope>NUCLEOTIDE SEQUENCE</scope>
    <source>
        <strain evidence="1">B6B</strain>
    </source>
</reference>
<name>A0A6A8DCX3_9BACI</name>
<keyword evidence="2" id="KW-1185">Reference proteome</keyword>
<sequence>MKKKIFGILFVTTVLVLLLGGCASSNIIPALKGGYQSKNVNGYIVQMSFQPDDNSFIEYIDNREVDKGTYEELRTGLYKINGDLQEFEITLNSDNSFDIIVKGLNKGQPIEMKNIDDIPVYFSTKFNDVDKYKSLLED</sequence>
<dbReference type="OrthoDB" id="2864818at2"/>
<dbReference type="AlphaFoldDB" id="A0A6A8DCX3"/>
<comment type="caution">
    <text evidence="1">The sequence shown here is derived from an EMBL/GenBank/DDBJ whole genome shotgun (WGS) entry which is preliminary data.</text>
</comment>
<evidence type="ECO:0000313" key="2">
    <source>
        <dbReference type="Proteomes" id="UP000799092"/>
    </source>
</evidence>
<evidence type="ECO:0000313" key="1">
    <source>
        <dbReference type="EMBL" id="MRH43518.1"/>
    </source>
</evidence>
<gene>
    <name evidence="1" type="ORF">GH741_12595</name>
</gene>
<dbReference type="RefSeq" id="WP_153737150.1">
    <property type="nucleotide sequence ID" value="NZ_WJNG01000010.1"/>
</dbReference>
<dbReference type="EMBL" id="WJNG01000010">
    <property type="protein sequence ID" value="MRH43518.1"/>
    <property type="molecule type" value="Genomic_DNA"/>
</dbReference>
<dbReference type="PROSITE" id="PS51257">
    <property type="entry name" value="PROKAR_LIPOPROTEIN"/>
    <property type="match status" value="1"/>
</dbReference>
<dbReference type="Proteomes" id="UP000799092">
    <property type="component" value="Unassembled WGS sequence"/>
</dbReference>
<proteinExistence type="predicted"/>
<protein>
    <submittedName>
        <fullName evidence="1">Uncharacterized protein</fullName>
    </submittedName>
</protein>